<keyword evidence="2" id="KW-1185">Reference proteome</keyword>
<dbReference type="Proteomes" id="UP000678499">
    <property type="component" value="Unassembled WGS sequence"/>
</dbReference>
<evidence type="ECO:0000313" key="1">
    <source>
        <dbReference type="EMBL" id="CAD7282893.1"/>
    </source>
</evidence>
<accession>A0A7R9BYZ0</accession>
<reference evidence="1" key="1">
    <citation type="submission" date="2020-11" db="EMBL/GenBank/DDBJ databases">
        <authorList>
            <person name="Tran Van P."/>
        </authorList>
    </citation>
    <scope>NUCLEOTIDE SEQUENCE</scope>
</reference>
<sequence>LSREEAIKYLRDVKGDLDTMRTEAAMKRIIKEDTAGLILRSSQQQLSREEAIKYLRDVKGDLDTMRTEAAMKRIIKEDTAGLILRSSQQQGNVPAYQVPPSRPNILLGDDLADNDLDAEQTRRDFLAGNPMKSAPAAAVPQRHSSLEDDLSEVEFSELVERLKFVDLIYTEYGLEDVLYKLAKLMFDDSLAHDVGTPHSILSKLNAYLASEEKEGRLTPDLTKRIQGNVLKPNFDPLTMLVSLKGVPQSLTHKPSYF</sequence>
<organism evidence="1">
    <name type="scientific">Notodromas monacha</name>
    <dbReference type="NCBI Taxonomy" id="399045"/>
    <lineage>
        <taxon>Eukaryota</taxon>
        <taxon>Metazoa</taxon>
        <taxon>Ecdysozoa</taxon>
        <taxon>Arthropoda</taxon>
        <taxon>Crustacea</taxon>
        <taxon>Oligostraca</taxon>
        <taxon>Ostracoda</taxon>
        <taxon>Podocopa</taxon>
        <taxon>Podocopida</taxon>
        <taxon>Cypridocopina</taxon>
        <taxon>Cypridoidea</taxon>
        <taxon>Cyprididae</taxon>
        <taxon>Notodromas</taxon>
    </lineage>
</organism>
<dbReference type="AlphaFoldDB" id="A0A7R9BYZ0"/>
<protein>
    <submittedName>
        <fullName evidence="1">Uncharacterized protein</fullName>
    </submittedName>
</protein>
<feature type="non-terminal residue" evidence="1">
    <location>
        <position position="1"/>
    </location>
</feature>
<dbReference type="EMBL" id="OA886511">
    <property type="protein sequence ID" value="CAD7282893.1"/>
    <property type="molecule type" value="Genomic_DNA"/>
</dbReference>
<dbReference type="EMBL" id="CAJPEX010004474">
    <property type="protein sequence ID" value="CAG0923045.1"/>
    <property type="molecule type" value="Genomic_DNA"/>
</dbReference>
<proteinExistence type="predicted"/>
<evidence type="ECO:0000313" key="2">
    <source>
        <dbReference type="Proteomes" id="UP000678499"/>
    </source>
</evidence>
<name>A0A7R9BYZ0_9CRUS</name>
<gene>
    <name evidence="1" type="ORF">NMOB1V02_LOCUS10511</name>
</gene>
<dbReference type="OrthoDB" id="6348293at2759"/>